<reference evidence="1 2" key="1">
    <citation type="journal article" date="2012" name="Int. J. Syst. Evol. Microbiol.">
        <title>Vibrio caribbeanicus sp. nov., isolated from the marine sponge Scleritoderma cyanea.</title>
        <authorList>
            <person name="Hoffmann M."/>
            <person name="Monday S.R."/>
            <person name="Allard M.W."/>
            <person name="Strain E.A."/>
            <person name="Whittaker P."/>
            <person name="Naum M."/>
            <person name="McCarthy P.J."/>
            <person name="Lopez J.V."/>
            <person name="Fischer M."/>
            <person name="Brown E.W."/>
        </authorList>
    </citation>
    <scope>NUCLEOTIDE SEQUENCE [LARGE SCALE GENOMIC DNA]</scope>
    <source>
        <strain evidence="1 2">LMG 19158</strain>
    </source>
</reference>
<proteinExistence type="predicted"/>
<gene>
    <name evidence="1" type="ORF">VIS19158_11623</name>
</gene>
<organism evidence="1 2">
    <name type="scientific">Vibrio scophthalmi LMG 19158</name>
    <dbReference type="NCBI Taxonomy" id="870967"/>
    <lineage>
        <taxon>Bacteria</taxon>
        <taxon>Pseudomonadati</taxon>
        <taxon>Pseudomonadota</taxon>
        <taxon>Gammaproteobacteria</taxon>
        <taxon>Vibrionales</taxon>
        <taxon>Vibrionaceae</taxon>
        <taxon>Vibrio</taxon>
    </lineage>
</organism>
<sequence length="74" mass="8570">MQYETNPKGLSWPIKPSIIVDDLVAGNVSIYLSPEIPLSSYSLKQCFENIPFKKESKKEWIRELRQIADELESK</sequence>
<protein>
    <submittedName>
        <fullName evidence="1">Uncharacterized protein</fullName>
    </submittedName>
</protein>
<dbReference type="EMBL" id="AFWE01000018">
    <property type="protein sequence ID" value="EGU42444.1"/>
    <property type="molecule type" value="Genomic_DNA"/>
</dbReference>
<evidence type="ECO:0000313" key="2">
    <source>
        <dbReference type="Proteomes" id="UP000004349"/>
    </source>
</evidence>
<dbReference type="Proteomes" id="UP000004349">
    <property type="component" value="Unassembled WGS sequence"/>
</dbReference>
<dbReference type="eggNOG" id="ENOG5031NHX">
    <property type="taxonomic scope" value="Bacteria"/>
</dbReference>
<evidence type="ECO:0000313" key="1">
    <source>
        <dbReference type="EMBL" id="EGU42444.1"/>
    </source>
</evidence>
<name>F9RIB2_9VIBR</name>
<accession>F9RIB2</accession>
<dbReference type="RefSeq" id="WP_005592680.1">
    <property type="nucleotide sequence ID" value="NZ_AFWE01000018.1"/>
</dbReference>
<dbReference type="AlphaFoldDB" id="F9RIB2"/>
<comment type="caution">
    <text evidence="1">The sequence shown here is derived from an EMBL/GenBank/DDBJ whole genome shotgun (WGS) entry which is preliminary data.</text>
</comment>